<dbReference type="NCBIfam" id="TIGR02831">
    <property type="entry name" value="spo_II_M"/>
    <property type="match status" value="1"/>
</dbReference>
<evidence type="ECO:0000256" key="2">
    <source>
        <dbReference type="SAM" id="Phobius"/>
    </source>
</evidence>
<sequence>MKKHSRFNTLLLHFKEYSSLYLFIVVLFIMGVIFGAIVVNSMNFSQKHDLFIYVERFFGQVANGELASSKDIFFQSFFQKLTFVLLMWVLGISIIGLPVILILLFLKGVVVGFTVGFIVNQLSWKGFLLSFASIFPQNTIAIPVYIIVTALAVAFSMKMIRQLFAKRITEPFFQSFLRYSILMGILLVVLGVSSFVEAFLSPMMMKAVINIL</sequence>
<proteinExistence type="predicted"/>
<keyword evidence="4" id="KW-1185">Reference proteome</keyword>
<keyword evidence="2" id="KW-1133">Transmembrane helix</keyword>
<evidence type="ECO:0000256" key="1">
    <source>
        <dbReference type="PIRNR" id="PIRNR038973"/>
    </source>
</evidence>
<dbReference type="InterPro" id="IPR002798">
    <property type="entry name" value="SpoIIM-like"/>
</dbReference>
<dbReference type="GO" id="GO:0030435">
    <property type="term" value="P:sporulation resulting in formation of a cellular spore"/>
    <property type="evidence" value="ECO:0007669"/>
    <property type="project" value="UniProtKB-KW"/>
</dbReference>
<keyword evidence="1 2" id="KW-0472">Membrane</keyword>
<evidence type="ECO:0000313" key="4">
    <source>
        <dbReference type="Proteomes" id="UP000215224"/>
    </source>
</evidence>
<dbReference type="InterPro" id="IPR014196">
    <property type="entry name" value="SpoIIM"/>
</dbReference>
<dbReference type="AlphaFoldDB" id="A0A223KS81"/>
<feature type="transmembrane region" description="Helical" evidence="2">
    <location>
        <begin position="83"/>
        <end position="106"/>
    </location>
</feature>
<name>A0A223KS81_9BACI</name>
<accession>A0A223KS81</accession>
<dbReference type="Proteomes" id="UP000215224">
    <property type="component" value="Chromosome"/>
</dbReference>
<dbReference type="PIRSF" id="PIRSF038973">
    <property type="entry name" value="SpoIIM"/>
    <property type="match status" value="1"/>
</dbReference>
<dbReference type="GO" id="GO:0005886">
    <property type="term" value="C:plasma membrane"/>
    <property type="evidence" value="ECO:0007669"/>
    <property type="project" value="UniProtKB-SubCell"/>
</dbReference>
<protein>
    <recommendedName>
        <fullName evidence="1">Stage II sporulation protein M</fullName>
    </recommendedName>
</protein>
<keyword evidence="1 2" id="KW-0812">Transmembrane</keyword>
<comment type="subcellular location">
    <subcellularLocation>
        <location evidence="1">Cell membrane</location>
        <topology evidence="1">Multi-pass membrane protein</topology>
    </subcellularLocation>
    <text evidence="1">Localizes to the sporulation septum and to the second division site within the mother cell. Before the start of engulfment localizes to the septal midpoint, then spreads throughout the septum prior to becoming enriched at the leading edge of the engulfing membrane, where it remains until the completion of membrane migration. Some remain partially trapped at the septum during engulfment and upon completion of engulfment become dispersed in the outer forespore membrane. Localization of the MPD complex to the septal membrane is dependent on SpoIIB.</text>
</comment>
<comment type="function">
    <text evidence="1">Required for complete septum migration and engulfment of the forespore compartment during sporulation. Required for stabilizing and recruiting of SpoIIP to the septal membrane.</text>
</comment>
<dbReference type="Pfam" id="PF01944">
    <property type="entry name" value="SpoIIM"/>
    <property type="match status" value="1"/>
</dbReference>
<feature type="transmembrane region" description="Helical" evidence="2">
    <location>
        <begin position="126"/>
        <end position="155"/>
    </location>
</feature>
<comment type="subunit">
    <text evidence="1">Component of the MPD complex composed of SpoIIM, SpoIIP and SpoIID.</text>
</comment>
<dbReference type="EMBL" id="CP018866">
    <property type="protein sequence ID" value="AST92329.1"/>
    <property type="molecule type" value="Genomic_DNA"/>
</dbReference>
<dbReference type="KEGG" id="bcoh:BC6307_14045"/>
<organism evidence="3 4">
    <name type="scientific">Sutcliffiella cohnii</name>
    <dbReference type="NCBI Taxonomy" id="33932"/>
    <lineage>
        <taxon>Bacteria</taxon>
        <taxon>Bacillati</taxon>
        <taxon>Bacillota</taxon>
        <taxon>Bacilli</taxon>
        <taxon>Bacillales</taxon>
        <taxon>Bacillaceae</taxon>
        <taxon>Sutcliffiella</taxon>
    </lineage>
</organism>
<feature type="transmembrane region" description="Helical" evidence="2">
    <location>
        <begin position="20"/>
        <end position="39"/>
    </location>
</feature>
<feature type="transmembrane region" description="Helical" evidence="2">
    <location>
        <begin position="176"/>
        <end position="196"/>
    </location>
</feature>
<dbReference type="STRING" id="1314751.GCA_001591425_01659"/>
<keyword evidence="1" id="KW-0749">Sporulation</keyword>
<reference evidence="3 4" key="1">
    <citation type="submission" date="2016-12" db="EMBL/GenBank/DDBJ databases">
        <title>The whole genome sequencing and assembly of Bacillus cohnii DSM 6307T strain.</title>
        <authorList>
            <person name="Lee Y.-J."/>
            <person name="Yi H."/>
            <person name="Bahn Y.-S."/>
            <person name="Kim J.F."/>
            <person name="Lee D.-W."/>
        </authorList>
    </citation>
    <scope>NUCLEOTIDE SEQUENCE [LARGE SCALE GENOMIC DNA]</scope>
    <source>
        <strain evidence="3 4">DSM 6307</strain>
    </source>
</reference>
<gene>
    <name evidence="3" type="ORF">BC6307_14045</name>
</gene>
<evidence type="ECO:0000313" key="3">
    <source>
        <dbReference type="EMBL" id="AST92329.1"/>
    </source>
</evidence>
<dbReference type="RefSeq" id="WP_066414544.1">
    <property type="nucleotide sequence ID" value="NZ_CP018866.1"/>
</dbReference>
<keyword evidence="1" id="KW-1003">Cell membrane</keyword>